<dbReference type="EMBL" id="JASCZI010000095">
    <property type="protein sequence ID" value="MED6108611.1"/>
    <property type="molecule type" value="Genomic_DNA"/>
</dbReference>
<dbReference type="InterPro" id="IPR012677">
    <property type="entry name" value="Nucleotide-bd_a/b_plait_sf"/>
</dbReference>
<dbReference type="Pfam" id="PF00076">
    <property type="entry name" value="RRM_1"/>
    <property type="match status" value="1"/>
</dbReference>
<dbReference type="Gene3D" id="3.30.70.330">
    <property type="match status" value="1"/>
</dbReference>
<dbReference type="InterPro" id="IPR035979">
    <property type="entry name" value="RBD_domain_sf"/>
</dbReference>
<sequence length="194" mass="23052">MGTKRVLKWDWWVKQRDQRSWTKEKFRGLEEASFSIFVDNLPDSISKKELFHLFSWYGMIKDIYLSMKMKGGNLHLFAFIRYITKSGVLKAIAEMNHMNLNGRKLFVGNARNRRDNKTLEVNASPRNVAETDIEFVNGREFDSAAELVFLECVESEQEVVKRDIVQDVLDEWSFSFFNRRGAFNVLKDHWQNWW</sequence>
<evidence type="ECO:0000256" key="2">
    <source>
        <dbReference type="PROSITE-ProRule" id="PRU00176"/>
    </source>
</evidence>
<organism evidence="4 5">
    <name type="scientific">Stylosanthes scabra</name>
    <dbReference type="NCBI Taxonomy" id="79078"/>
    <lineage>
        <taxon>Eukaryota</taxon>
        <taxon>Viridiplantae</taxon>
        <taxon>Streptophyta</taxon>
        <taxon>Embryophyta</taxon>
        <taxon>Tracheophyta</taxon>
        <taxon>Spermatophyta</taxon>
        <taxon>Magnoliopsida</taxon>
        <taxon>eudicotyledons</taxon>
        <taxon>Gunneridae</taxon>
        <taxon>Pentapetalae</taxon>
        <taxon>rosids</taxon>
        <taxon>fabids</taxon>
        <taxon>Fabales</taxon>
        <taxon>Fabaceae</taxon>
        <taxon>Papilionoideae</taxon>
        <taxon>50 kb inversion clade</taxon>
        <taxon>dalbergioids sensu lato</taxon>
        <taxon>Dalbergieae</taxon>
        <taxon>Pterocarpus clade</taxon>
        <taxon>Stylosanthes</taxon>
    </lineage>
</organism>
<dbReference type="Proteomes" id="UP001341840">
    <property type="component" value="Unassembled WGS sequence"/>
</dbReference>
<evidence type="ECO:0000313" key="4">
    <source>
        <dbReference type="EMBL" id="MED6108611.1"/>
    </source>
</evidence>
<accession>A0ABU6QB13</accession>
<dbReference type="SUPFAM" id="SSF54928">
    <property type="entry name" value="RNA-binding domain, RBD"/>
    <property type="match status" value="1"/>
</dbReference>
<protein>
    <recommendedName>
        <fullName evidence="3">RRM domain-containing protein</fullName>
    </recommendedName>
</protein>
<evidence type="ECO:0000256" key="1">
    <source>
        <dbReference type="ARBA" id="ARBA00022884"/>
    </source>
</evidence>
<dbReference type="PANTHER" id="PTHR45880">
    <property type="entry name" value="RNA-BINDING MOTIF PROTEIN, X-LINKED 2"/>
    <property type="match status" value="1"/>
</dbReference>
<keyword evidence="5" id="KW-1185">Reference proteome</keyword>
<dbReference type="InterPro" id="IPR000504">
    <property type="entry name" value="RRM_dom"/>
</dbReference>
<dbReference type="InterPro" id="IPR051847">
    <property type="entry name" value="RNA_proc/Spliceosome_comp"/>
</dbReference>
<feature type="domain" description="RRM" evidence="3">
    <location>
        <begin position="34"/>
        <end position="112"/>
    </location>
</feature>
<dbReference type="PROSITE" id="PS50102">
    <property type="entry name" value="RRM"/>
    <property type="match status" value="1"/>
</dbReference>
<gene>
    <name evidence="4" type="ORF">PIB30_025739</name>
</gene>
<comment type="caution">
    <text evidence="4">The sequence shown here is derived from an EMBL/GenBank/DDBJ whole genome shotgun (WGS) entry which is preliminary data.</text>
</comment>
<dbReference type="CDD" id="cd00590">
    <property type="entry name" value="RRM_SF"/>
    <property type="match status" value="1"/>
</dbReference>
<evidence type="ECO:0000259" key="3">
    <source>
        <dbReference type="PROSITE" id="PS50102"/>
    </source>
</evidence>
<proteinExistence type="predicted"/>
<dbReference type="PANTHER" id="PTHR45880:SF1">
    <property type="entry name" value="RNA-BINDING MOTIF PROTEIN, X-LINKED 2"/>
    <property type="match status" value="1"/>
</dbReference>
<evidence type="ECO:0000313" key="5">
    <source>
        <dbReference type="Proteomes" id="UP001341840"/>
    </source>
</evidence>
<keyword evidence="1 2" id="KW-0694">RNA-binding</keyword>
<reference evidence="4 5" key="1">
    <citation type="journal article" date="2023" name="Plants (Basel)">
        <title>Bridging the Gap: Combining Genomics and Transcriptomics Approaches to Understand Stylosanthes scabra, an Orphan Legume from the Brazilian Caatinga.</title>
        <authorList>
            <person name="Ferreira-Neto J.R.C."/>
            <person name="da Silva M.D."/>
            <person name="Binneck E."/>
            <person name="de Melo N.F."/>
            <person name="da Silva R.H."/>
            <person name="de Melo A.L.T.M."/>
            <person name="Pandolfi V."/>
            <person name="Bustamante F.O."/>
            <person name="Brasileiro-Vidal A.C."/>
            <person name="Benko-Iseppon A.M."/>
        </authorList>
    </citation>
    <scope>NUCLEOTIDE SEQUENCE [LARGE SCALE GENOMIC DNA]</scope>
    <source>
        <tissue evidence="4">Leaves</tissue>
    </source>
</reference>
<dbReference type="SMART" id="SM00360">
    <property type="entry name" value="RRM"/>
    <property type="match status" value="1"/>
</dbReference>
<name>A0ABU6QB13_9FABA</name>